<protein>
    <submittedName>
        <fullName evidence="1">Uncharacterized protein</fullName>
    </submittedName>
</protein>
<evidence type="ECO:0000313" key="2">
    <source>
        <dbReference type="Proteomes" id="UP000054937"/>
    </source>
</evidence>
<keyword evidence="2" id="KW-1185">Reference proteome</keyword>
<dbReference type="AlphaFoldDB" id="A0A0V0QIV1"/>
<dbReference type="EMBL" id="LDAU01000159">
    <property type="protein sequence ID" value="KRX02024.1"/>
    <property type="molecule type" value="Genomic_DNA"/>
</dbReference>
<organism evidence="1 2">
    <name type="scientific">Pseudocohnilembus persalinus</name>
    <name type="common">Ciliate</name>
    <dbReference type="NCBI Taxonomy" id="266149"/>
    <lineage>
        <taxon>Eukaryota</taxon>
        <taxon>Sar</taxon>
        <taxon>Alveolata</taxon>
        <taxon>Ciliophora</taxon>
        <taxon>Intramacronucleata</taxon>
        <taxon>Oligohymenophorea</taxon>
        <taxon>Scuticociliatia</taxon>
        <taxon>Philasterida</taxon>
        <taxon>Pseudocohnilembidae</taxon>
        <taxon>Pseudocohnilembus</taxon>
    </lineage>
</organism>
<name>A0A0V0QIV1_PSEPJ</name>
<dbReference type="InParanoid" id="A0A0V0QIV1"/>
<evidence type="ECO:0000313" key="1">
    <source>
        <dbReference type="EMBL" id="KRX02024.1"/>
    </source>
</evidence>
<gene>
    <name evidence="1" type="ORF">PPERSA_07669</name>
</gene>
<proteinExistence type="predicted"/>
<accession>A0A0V0QIV1</accession>
<comment type="caution">
    <text evidence="1">The sequence shown here is derived from an EMBL/GenBank/DDBJ whole genome shotgun (WGS) entry which is preliminary data.</text>
</comment>
<dbReference type="Proteomes" id="UP000054937">
    <property type="component" value="Unassembled WGS sequence"/>
</dbReference>
<reference evidence="1 2" key="1">
    <citation type="journal article" date="2015" name="Sci. Rep.">
        <title>Genome of the facultative scuticociliatosis pathogen Pseudocohnilembus persalinus provides insight into its virulence through horizontal gene transfer.</title>
        <authorList>
            <person name="Xiong J."/>
            <person name="Wang G."/>
            <person name="Cheng J."/>
            <person name="Tian M."/>
            <person name="Pan X."/>
            <person name="Warren A."/>
            <person name="Jiang C."/>
            <person name="Yuan D."/>
            <person name="Miao W."/>
        </authorList>
    </citation>
    <scope>NUCLEOTIDE SEQUENCE [LARGE SCALE GENOMIC DNA]</scope>
    <source>
        <strain evidence="1">36N120E</strain>
    </source>
</reference>
<sequence>MSFLIQRFNQSSVFLLIEGDSQENIEETQQILLNLVQLEKLWQKSITLQENIVGIISQLFQRYSASKNGILVLPIINQFLGEKNKCFNICVSNLYNEYQLYDFESSEMLNLDLEGNVQYDIIDRKNEAREEKAENMFGFKFGENSNSTQGKNQKIIYKFSKFRIVQYFFKIAKKINFSSNIPSDLDPDEFQDYLVKQIQGCQLNFKLHKLHLQILKEMDSISSVSDLSYCKKEYLMALKRQLSQSLEVGETMKNQQKQYIQLVLKVLVDIKQITVNGLQPDKNFLRLEAFKCLVLKSGVNDQIKIQIKELNNINDYSMDLVNVEVKNTSSVKYFKYLEEKIRNKASQKNSKSNQFEFKFVIDLLIIISNEYFNTKNNKKKGMPYQKSKNNDLTNYPEELYIQNNEESQNFDIKDKMEIEDNLNIDQQIKQLKINNNYEEIKGENLISDDIIKEQKINSKVQSNQINKVKNNGIKQNNKRKDNQKLMKEAKMNLKPQIKMK</sequence>